<dbReference type="InterPro" id="IPR029063">
    <property type="entry name" value="SAM-dependent_MTases_sf"/>
</dbReference>
<dbReference type="SUPFAM" id="SSF53335">
    <property type="entry name" value="S-adenosyl-L-methionine-dependent methyltransferases"/>
    <property type="match status" value="1"/>
</dbReference>
<dbReference type="CDD" id="cd02440">
    <property type="entry name" value="AdoMet_MTases"/>
    <property type="match status" value="1"/>
</dbReference>
<dbReference type="Gene3D" id="3.40.50.150">
    <property type="entry name" value="Vaccinia Virus protein VP39"/>
    <property type="match status" value="1"/>
</dbReference>
<sequence length="187" mass="20937">MMFTAQSTYEDVLDKRVLDLGCGCGILSIASTLLGSAYTLGVDLDPDALLVARNNLASLDISDSTIDFIQADLSSSSSFRDLFGGHSRNDSEEEPFFDTVVMNPPFGTKNKGIDIVFLEIACQMSNSAVYSLHKSSTRKFIEKKANEYGFEGEVIAEMRYDLPKTMKIHKHKTLDIAVDFWRFQRIR</sequence>
<reference evidence="1 2" key="1">
    <citation type="submission" date="2019-05" db="EMBL/GenBank/DDBJ databases">
        <title>Emergence of the Ug99 lineage of the wheat stem rust pathogen through somatic hybridization.</title>
        <authorList>
            <person name="Li F."/>
            <person name="Upadhyaya N.M."/>
            <person name="Sperschneider J."/>
            <person name="Matny O."/>
            <person name="Nguyen-Phuc H."/>
            <person name="Mago R."/>
            <person name="Raley C."/>
            <person name="Miller M.E."/>
            <person name="Silverstein K.A.T."/>
            <person name="Henningsen E."/>
            <person name="Hirsch C.D."/>
            <person name="Visser B."/>
            <person name="Pretorius Z.A."/>
            <person name="Steffenson B.J."/>
            <person name="Schwessinger B."/>
            <person name="Dodds P.N."/>
            <person name="Figueroa M."/>
        </authorList>
    </citation>
    <scope>NUCLEOTIDE SEQUENCE [LARGE SCALE GENOMIC DNA]</scope>
    <source>
        <strain evidence="1 2">Ug99</strain>
    </source>
</reference>
<dbReference type="GO" id="GO:0008988">
    <property type="term" value="F:rRNA (adenine-N6-)-methyltransferase activity"/>
    <property type="evidence" value="ECO:0007669"/>
    <property type="project" value="TreeGrafter"/>
</dbReference>
<dbReference type="InterPro" id="IPR051720">
    <property type="entry name" value="rRNA_MeTrfase/Polyamine_Synth"/>
</dbReference>
<organism evidence="1 2">
    <name type="scientific">Puccinia graminis f. sp. tritici</name>
    <dbReference type="NCBI Taxonomy" id="56615"/>
    <lineage>
        <taxon>Eukaryota</taxon>
        <taxon>Fungi</taxon>
        <taxon>Dikarya</taxon>
        <taxon>Basidiomycota</taxon>
        <taxon>Pucciniomycotina</taxon>
        <taxon>Pucciniomycetes</taxon>
        <taxon>Pucciniales</taxon>
        <taxon>Pucciniaceae</taxon>
        <taxon>Puccinia</taxon>
    </lineage>
</organism>
<name>A0A5B0NYN1_PUCGR</name>
<evidence type="ECO:0008006" key="3">
    <source>
        <dbReference type="Google" id="ProtNLM"/>
    </source>
</evidence>
<evidence type="ECO:0000313" key="2">
    <source>
        <dbReference type="Proteomes" id="UP000325313"/>
    </source>
</evidence>
<dbReference type="Proteomes" id="UP000325313">
    <property type="component" value="Unassembled WGS sequence"/>
</dbReference>
<dbReference type="AlphaFoldDB" id="A0A5B0NYN1"/>
<dbReference type="PANTHER" id="PTHR23290">
    <property type="entry name" value="RRNA N6-ADENOSINE-METHYLTRANSFERASE METTL5"/>
    <property type="match status" value="1"/>
</dbReference>
<protein>
    <recommendedName>
        <fullName evidence="3">Methyltransferase small domain-containing protein</fullName>
    </recommendedName>
</protein>
<comment type="caution">
    <text evidence="1">The sequence shown here is derived from an EMBL/GenBank/DDBJ whole genome shotgun (WGS) entry which is preliminary data.</text>
</comment>
<dbReference type="GO" id="GO:0003676">
    <property type="term" value="F:nucleic acid binding"/>
    <property type="evidence" value="ECO:0007669"/>
    <property type="project" value="InterPro"/>
</dbReference>
<accession>A0A5B0NYN1</accession>
<proteinExistence type="predicted"/>
<evidence type="ECO:0000313" key="1">
    <source>
        <dbReference type="EMBL" id="KAA1093786.1"/>
    </source>
</evidence>
<dbReference type="Pfam" id="PF06325">
    <property type="entry name" value="PrmA"/>
    <property type="match status" value="1"/>
</dbReference>
<dbReference type="PANTHER" id="PTHR23290:SF0">
    <property type="entry name" value="RRNA N6-ADENOSINE-METHYLTRANSFERASE METTL5"/>
    <property type="match status" value="1"/>
</dbReference>
<dbReference type="EMBL" id="VDEP01000373">
    <property type="protein sequence ID" value="KAA1093786.1"/>
    <property type="molecule type" value="Genomic_DNA"/>
</dbReference>
<dbReference type="InterPro" id="IPR002052">
    <property type="entry name" value="DNA_methylase_N6_adenine_CS"/>
</dbReference>
<gene>
    <name evidence="1" type="ORF">PGTUg99_029415</name>
</gene>
<dbReference type="PROSITE" id="PS00092">
    <property type="entry name" value="N6_MTASE"/>
    <property type="match status" value="1"/>
</dbReference>